<dbReference type="InterPro" id="IPR036265">
    <property type="entry name" value="HIT-like_sf"/>
</dbReference>
<proteinExistence type="predicted"/>
<dbReference type="AlphaFoldDB" id="A0A1F8DQF2"/>
<dbReference type="SUPFAM" id="SSF54197">
    <property type="entry name" value="HIT-like"/>
    <property type="match status" value="1"/>
</dbReference>
<dbReference type="STRING" id="1802557.A3A20_00880"/>
<dbReference type="GO" id="GO:0009117">
    <property type="term" value="P:nucleotide metabolic process"/>
    <property type="evidence" value="ECO:0007669"/>
    <property type="project" value="TreeGrafter"/>
</dbReference>
<feature type="domain" description="HIT" evidence="4">
    <location>
        <begin position="5"/>
        <end position="112"/>
    </location>
</feature>
<evidence type="ECO:0000256" key="2">
    <source>
        <dbReference type="PIRSR" id="PIRSR601310-3"/>
    </source>
</evidence>
<dbReference type="Proteomes" id="UP000178946">
    <property type="component" value="Unassembled WGS sequence"/>
</dbReference>
<organism evidence="5 6">
    <name type="scientific">Candidatus Wolfebacteria bacterium RIFCSPLOWO2_01_FULL_45_19</name>
    <dbReference type="NCBI Taxonomy" id="1802557"/>
    <lineage>
        <taxon>Bacteria</taxon>
        <taxon>Candidatus Wolfeibacteriota</taxon>
    </lineage>
</organism>
<dbReference type="InterPro" id="IPR019808">
    <property type="entry name" value="Histidine_triad_CS"/>
</dbReference>
<name>A0A1F8DQF2_9BACT</name>
<dbReference type="EMBL" id="MGIR01000010">
    <property type="protein sequence ID" value="OGM90646.1"/>
    <property type="molecule type" value="Genomic_DNA"/>
</dbReference>
<sequence length="135" mass="14944">MMDCLFCKISRREISAEIIYEDNDTMAFLDINPRAPGHTVVIPKQHAENILELTAGAVEPLFLTVKKVTAMLKKAFEPDGFTIGINHGKASGQAVDHLHVHIFSRWRDDGGGSVHSVVDNPPKESLEEIALKLKN</sequence>
<dbReference type="Pfam" id="PF01230">
    <property type="entry name" value="HIT"/>
    <property type="match status" value="1"/>
</dbReference>
<dbReference type="Gene3D" id="3.30.428.10">
    <property type="entry name" value="HIT-like"/>
    <property type="match status" value="1"/>
</dbReference>
<dbReference type="PROSITE" id="PS00892">
    <property type="entry name" value="HIT_1"/>
    <property type="match status" value="1"/>
</dbReference>
<reference evidence="5 6" key="1">
    <citation type="journal article" date="2016" name="Nat. Commun.">
        <title>Thousands of microbial genomes shed light on interconnected biogeochemical processes in an aquifer system.</title>
        <authorList>
            <person name="Anantharaman K."/>
            <person name="Brown C.T."/>
            <person name="Hug L.A."/>
            <person name="Sharon I."/>
            <person name="Castelle C.J."/>
            <person name="Probst A.J."/>
            <person name="Thomas B.C."/>
            <person name="Singh A."/>
            <person name="Wilkins M.J."/>
            <person name="Karaoz U."/>
            <person name="Brodie E.L."/>
            <person name="Williams K.H."/>
            <person name="Hubbard S.S."/>
            <person name="Banfield J.F."/>
        </authorList>
    </citation>
    <scope>NUCLEOTIDE SEQUENCE [LARGE SCALE GENOMIC DNA]</scope>
</reference>
<dbReference type="PANTHER" id="PTHR46648:SF1">
    <property type="entry name" value="ADENOSINE 5'-MONOPHOSPHORAMIDASE HNT1"/>
    <property type="match status" value="1"/>
</dbReference>
<dbReference type="InterPro" id="IPR001310">
    <property type="entry name" value="Histidine_triad_HIT"/>
</dbReference>
<evidence type="ECO:0000313" key="5">
    <source>
        <dbReference type="EMBL" id="OGM90646.1"/>
    </source>
</evidence>
<accession>A0A1F8DQF2</accession>
<dbReference type="PANTHER" id="PTHR46648">
    <property type="entry name" value="HIT FAMILY PROTEIN 1"/>
    <property type="match status" value="1"/>
</dbReference>
<protein>
    <recommendedName>
        <fullName evidence="4">HIT domain-containing protein</fullName>
    </recommendedName>
</protein>
<gene>
    <name evidence="5" type="ORF">A3A20_00880</name>
</gene>
<dbReference type="PROSITE" id="PS51084">
    <property type="entry name" value="HIT_2"/>
    <property type="match status" value="1"/>
</dbReference>
<evidence type="ECO:0000256" key="3">
    <source>
        <dbReference type="PROSITE-ProRule" id="PRU00464"/>
    </source>
</evidence>
<evidence type="ECO:0000256" key="1">
    <source>
        <dbReference type="PIRSR" id="PIRSR601310-1"/>
    </source>
</evidence>
<dbReference type="PRINTS" id="PR00332">
    <property type="entry name" value="HISTRIAD"/>
</dbReference>
<evidence type="ECO:0000313" key="6">
    <source>
        <dbReference type="Proteomes" id="UP000178946"/>
    </source>
</evidence>
<feature type="active site" description="Tele-AMP-histidine intermediate" evidence="1">
    <location>
        <position position="99"/>
    </location>
</feature>
<feature type="short sequence motif" description="Histidine triad motif" evidence="2 3">
    <location>
        <begin position="97"/>
        <end position="101"/>
    </location>
</feature>
<dbReference type="InterPro" id="IPR011146">
    <property type="entry name" value="HIT-like"/>
</dbReference>
<dbReference type="GO" id="GO:0003824">
    <property type="term" value="F:catalytic activity"/>
    <property type="evidence" value="ECO:0007669"/>
    <property type="project" value="InterPro"/>
</dbReference>
<evidence type="ECO:0000259" key="4">
    <source>
        <dbReference type="PROSITE" id="PS51084"/>
    </source>
</evidence>
<comment type="caution">
    <text evidence="5">The sequence shown here is derived from an EMBL/GenBank/DDBJ whole genome shotgun (WGS) entry which is preliminary data.</text>
</comment>